<evidence type="ECO:0000256" key="3">
    <source>
        <dbReference type="ARBA" id="ARBA00023163"/>
    </source>
</evidence>
<feature type="transmembrane region" description="Helical" evidence="4">
    <location>
        <begin position="39"/>
        <end position="56"/>
    </location>
</feature>
<gene>
    <name evidence="6" type="ORF">V3330_17430</name>
</gene>
<dbReference type="SMART" id="SM00342">
    <property type="entry name" value="HTH_ARAC"/>
    <property type="match status" value="1"/>
</dbReference>
<proteinExistence type="predicted"/>
<organism evidence="6 7">
    <name type="scientific">Elongatibacter sediminis</name>
    <dbReference type="NCBI Taxonomy" id="3119006"/>
    <lineage>
        <taxon>Bacteria</taxon>
        <taxon>Pseudomonadati</taxon>
        <taxon>Pseudomonadota</taxon>
        <taxon>Gammaproteobacteria</taxon>
        <taxon>Chromatiales</taxon>
        <taxon>Wenzhouxiangellaceae</taxon>
        <taxon>Elongatibacter</taxon>
    </lineage>
</organism>
<comment type="caution">
    <text evidence="6">The sequence shown here is derived from an EMBL/GenBank/DDBJ whole genome shotgun (WGS) entry which is preliminary data.</text>
</comment>
<dbReference type="InterPro" id="IPR009057">
    <property type="entry name" value="Homeodomain-like_sf"/>
</dbReference>
<dbReference type="RefSeq" id="WP_354696737.1">
    <property type="nucleotide sequence ID" value="NZ_JAZHOG010000014.1"/>
</dbReference>
<dbReference type="GO" id="GO:0003700">
    <property type="term" value="F:DNA-binding transcription factor activity"/>
    <property type="evidence" value="ECO:0007669"/>
    <property type="project" value="InterPro"/>
</dbReference>
<dbReference type="PANTHER" id="PTHR43280:SF29">
    <property type="entry name" value="ARAC-FAMILY TRANSCRIPTIONAL REGULATOR"/>
    <property type="match status" value="1"/>
</dbReference>
<dbReference type="PROSITE" id="PS00041">
    <property type="entry name" value="HTH_ARAC_FAMILY_1"/>
    <property type="match status" value="1"/>
</dbReference>
<name>A0AAW9R902_9GAMM</name>
<feature type="transmembrane region" description="Helical" evidence="4">
    <location>
        <begin position="106"/>
        <end position="124"/>
    </location>
</feature>
<feature type="domain" description="HTH araC/xylS-type" evidence="5">
    <location>
        <begin position="285"/>
        <end position="391"/>
    </location>
</feature>
<feature type="transmembrane region" description="Helical" evidence="4">
    <location>
        <begin position="6"/>
        <end position="27"/>
    </location>
</feature>
<keyword evidence="3" id="KW-0804">Transcription</keyword>
<feature type="transmembrane region" description="Helical" evidence="4">
    <location>
        <begin position="144"/>
        <end position="171"/>
    </location>
</feature>
<dbReference type="Proteomes" id="UP001359886">
    <property type="component" value="Unassembled WGS sequence"/>
</dbReference>
<keyword evidence="4" id="KW-0472">Membrane</keyword>
<evidence type="ECO:0000256" key="1">
    <source>
        <dbReference type="ARBA" id="ARBA00023015"/>
    </source>
</evidence>
<keyword evidence="4" id="KW-0812">Transmembrane</keyword>
<dbReference type="PROSITE" id="PS01124">
    <property type="entry name" value="HTH_ARAC_FAMILY_2"/>
    <property type="match status" value="1"/>
</dbReference>
<reference evidence="6 7" key="1">
    <citation type="submission" date="2024-02" db="EMBL/GenBank/DDBJ databases">
        <title>A novel Wenzhouxiangellaceae bacterium, isolated from coastal sediments.</title>
        <authorList>
            <person name="Du Z.-J."/>
            <person name="Ye Y.-Q."/>
            <person name="Zhang X.-Y."/>
        </authorList>
    </citation>
    <scope>NUCLEOTIDE SEQUENCE [LARGE SCALE GENOMIC DNA]</scope>
    <source>
        <strain evidence="6 7">CH-27</strain>
    </source>
</reference>
<evidence type="ECO:0000256" key="2">
    <source>
        <dbReference type="ARBA" id="ARBA00023125"/>
    </source>
</evidence>
<dbReference type="EMBL" id="JAZHOG010000014">
    <property type="protein sequence ID" value="MEJ8569412.1"/>
    <property type="molecule type" value="Genomic_DNA"/>
</dbReference>
<keyword evidence="2" id="KW-0238">DNA-binding</keyword>
<protein>
    <submittedName>
        <fullName evidence="6">Helix-turn-helix domain-containing protein</fullName>
    </submittedName>
</protein>
<dbReference type="PRINTS" id="PR00032">
    <property type="entry name" value="HTHARAC"/>
</dbReference>
<accession>A0AAW9R902</accession>
<dbReference type="InterPro" id="IPR020449">
    <property type="entry name" value="Tscrpt_reg_AraC-type_HTH"/>
</dbReference>
<feature type="transmembrane region" description="Helical" evidence="4">
    <location>
        <begin position="192"/>
        <end position="213"/>
    </location>
</feature>
<evidence type="ECO:0000256" key="4">
    <source>
        <dbReference type="SAM" id="Phobius"/>
    </source>
</evidence>
<dbReference type="Gene3D" id="1.10.10.60">
    <property type="entry name" value="Homeodomain-like"/>
    <property type="match status" value="2"/>
</dbReference>
<dbReference type="PANTHER" id="PTHR43280">
    <property type="entry name" value="ARAC-FAMILY TRANSCRIPTIONAL REGULATOR"/>
    <property type="match status" value="1"/>
</dbReference>
<dbReference type="InterPro" id="IPR018062">
    <property type="entry name" value="HTH_AraC-typ_CS"/>
</dbReference>
<evidence type="ECO:0000259" key="5">
    <source>
        <dbReference type="PROSITE" id="PS01124"/>
    </source>
</evidence>
<keyword evidence="7" id="KW-1185">Reference proteome</keyword>
<evidence type="ECO:0000313" key="6">
    <source>
        <dbReference type="EMBL" id="MEJ8569412.1"/>
    </source>
</evidence>
<sequence>MTPSFSLIPVLYLLGAAHGLFLAFVLLTRSPGSARANRYLGCYTLVFVAALVDYFIELTGLERSLIGLRTLLWPKEFLYGVLVYFYTREMTTPGRYVLRGRQWWHFALPLLHVAVTWPLLLLPGDTQFAILNDQPGPQFLQRAWALLLGDAELVVTVVQLTVYLGLSLRLIRRHQKRLPQTFSYREKVNLSWLRNLLVGTFAVYFIWLAAEFLNLEESLDAGLDFALGLSMVLLIYSMSILGLRQPRIFAAVPADARPDIGTVESVSRDHEQKYRNSALSAEMSGQLMREVDALMHREKPYLDGSLSLPQLAARMNISSNYLSQAINQHAGQNFFDYINAHRVEEVKALMRKQPDQTVLDLALDAGFNSKSAFYTAFRRHAGKTPGQYRKTL</sequence>
<dbReference type="Pfam" id="PF12833">
    <property type="entry name" value="HTH_18"/>
    <property type="match status" value="1"/>
</dbReference>
<feature type="transmembrane region" description="Helical" evidence="4">
    <location>
        <begin position="68"/>
        <end position="86"/>
    </location>
</feature>
<keyword evidence="1" id="KW-0805">Transcription regulation</keyword>
<dbReference type="GO" id="GO:0043565">
    <property type="term" value="F:sequence-specific DNA binding"/>
    <property type="evidence" value="ECO:0007669"/>
    <property type="project" value="InterPro"/>
</dbReference>
<dbReference type="SUPFAM" id="SSF46689">
    <property type="entry name" value="Homeodomain-like"/>
    <property type="match status" value="1"/>
</dbReference>
<dbReference type="InterPro" id="IPR018060">
    <property type="entry name" value="HTH_AraC"/>
</dbReference>
<keyword evidence="4" id="KW-1133">Transmembrane helix</keyword>
<evidence type="ECO:0000313" key="7">
    <source>
        <dbReference type="Proteomes" id="UP001359886"/>
    </source>
</evidence>
<feature type="transmembrane region" description="Helical" evidence="4">
    <location>
        <begin position="225"/>
        <end position="243"/>
    </location>
</feature>
<dbReference type="AlphaFoldDB" id="A0AAW9R902"/>